<evidence type="ECO:0000313" key="2">
    <source>
        <dbReference type="Proteomes" id="UP001732700"/>
    </source>
</evidence>
<organism evidence="1 2">
    <name type="scientific">Avena sativa</name>
    <name type="common">Oat</name>
    <dbReference type="NCBI Taxonomy" id="4498"/>
    <lineage>
        <taxon>Eukaryota</taxon>
        <taxon>Viridiplantae</taxon>
        <taxon>Streptophyta</taxon>
        <taxon>Embryophyta</taxon>
        <taxon>Tracheophyta</taxon>
        <taxon>Spermatophyta</taxon>
        <taxon>Magnoliopsida</taxon>
        <taxon>Liliopsida</taxon>
        <taxon>Poales</taxon>
        <taxon>Poaceae</taxon>
        <taxon>BOP clade</taxon>
        <taxon>Pooideae</taxon>
        <taxon>Poodae</taxon>
        <taxon>Poeae</taxon>
        <taxon>Poeae Chloroplast Group 1 (Aveneae type)</taxon>
        <taxon>Aveninae</taxon>
        <taxon>Avena</taxon>
    </lineage>
</organism>
<dbReference type="EnsemblPlants" id="AVESA.00010b.r2.2AG0253330.1">
    <property type="protein sequence ID" value="AVESA.00010b.r2.2AG0253330.1.CDS"/>
    <property type="gene ID" value="AVESA.00010b.r2.2AG0253330"/>
</dbReference>
<reference evidence="1" key="2">
    <citation type="submission" date="2025-09" db="UniProtKB">
        <authorList>
            <consortium name="EnsemblPlants"/>
        </authorList>
    </citation>
    <scope>IDENTIFICATION</scope>
</reference>
<proteinExistence type="predicted"/>
<protein>
    <submittedName>
        <fullName evidence="1">Uncharacterized protein</fullName>
    </submittedName>
</protein>
<keyword evidence="2" id="KW-1185">Reference proteome</keyword>
<sequence length="543" mass="59428">MSGIEIELAPSADTSSSCNGRRQADGSGSGGSNLAVPVDCRVAELSQIIVDEMLASQVPAPPRPQIYRVPEVFLAADKGAYQPRFLSLGPYHRGGDSEATDEMRRNDEKKPGNLVYALGRDGGGPSVKEYMKLIASVEADARSRYDRDVTMDMEWGAFCRMLLLDGFQLISLLECFGYEPPTAAAATAPAGANQASAAAAPAGTGSGTNQVSAAAAPGRNNNRSNNQEPCTPRTGALSSAGHDLMMLENQIPFFVVQKIYGLRYGHGGGRKTVAELAWRTIRSIMHGVPAASSHPPETPEEWQHLVHMCHVYLKPSCLQESLSVISSPEQNCRGASYYEYGRFRRATEYYEAGVKFRRLCNEDGSARPLLDVTFCSGVLKMAHHKVDEKTNYILRNVLAYEQRYLRTAMSGDTGYVTAYVVFMSQLLGGPEDVALLSRRGVIEHHLGNDAQVCALFRGLAQGLVFDPSSKHYLNLVGTKLRSHSRSRINRWRAWVVRHRFGNPWLAAAWFFGVMAVLGTIVQTVVALLQYLNQIQGPAHSVRS</sequence>
<dbReference type="Proteomes" id="UP001732700">
    <property type="component" value="Chromosome 2A"/>
</dbReference>
<evidence type="ECO:0000313" key="1">
    <source>
        <dbReference type="EnsemblPlants" id="AVESA.00010b.r2.2AG0253330.1.CDS"/>
    </source>
</evidence>
<name>A0ACD5UHL8_AVESA</name>
<accession>A0ACD5UHL8</accession>
<reference evidence="1" key="1">
    <citation type="submission" date="2021-05" db="EMBL/GenBank/DDBJ databases">
        <authorList>
            <person name="Scholz U."/>
            <person name="Mascher M."/>
            <person name="Fiebig A."/>
        </authorList>
    </citation>
    <scope>NUCLEOTIDE SEQUENCE [LARGE SCALE GENOMIC DNA]</scope>
</reference>